<feature type="active site" description="Proton donor" evidence="8">
    <location>
        <position position="144"/>
    </location>
</feature>
<evidence type="ECO:0000256" key="3">
    <source>
        <dbReference type="ARBA" id="ARBA00022694"/>
    </source>
</evidence>
<feature type="binding site" evidence="8">
    <location>
        <position position="172"/>
    </location>
    <ligand>
        <name>Zn(2+)</name>
        <dbReference type="ChEBI" id="CHEBI:29105"/>
        <note>catalytic</note>
    </ligand>
</feature>
<name>A0ABY4DPB3_9NEIS</name>
<dbReference type="PROSITE" id="PS51747">
    <property type="entry name" value="CYT_DCMP_DEAMINASES_2"/>
    <property type="match status" value="1"/>
</dbReference>
<comment type="similarity">
    <text evidence="1">Belongs to the cytidine and deoxycytidylate deaminase family. ADAT2 subfamily.</text>
</comment>
<proteinExistence type="inferred from homology"/>
<gene>
    <name evidence="8 10" type="primary">tadA</name>
    <name evidence="10" type="ORF">LVJ83_06850</name>
</gene>
<sequence length="245" mass="26489">MPLTTPPLAPQTLKTLQQLGIATLQDLQAHGAVAAFLLLKAAGLTITRSTLWQLAALTQNRTPQALAEAEKAALLDALRRHPPVAVFPPQAEMEHFMHQALVQAELSTAAGEIPVGAVVVHQGKIIAAAHNTCIADHNISHHAEIRALAEAGRVLQNYRLDHCDVYITLEPCSMCASALIQARIRRVIYGAAEPKSGAAGSIINLFADNRLNRHTAVLGGVAARACQERLQQFFRHKRNRPSESL</sequence>
<keyword evidence="6 8" id="KW-0862">Zinc</keyword>
<protein>
    <recommendedName>
        <fullName evidence="8">tRNA-specific adenosine deaminase</fullName>
        <ecNumber evidence="8">3.5.4.33</ecNumber>
    </recommendedName>
</protein>
<evidence type="ECO:0000256" key="6">
    <source>
        <dbReference type="ARBA" id="ARBA00022833"/>
    </source>
</evidence>
<dbReference type="PANTHER" id="PTHR11079:SF202">
    <property type="entry name" value="TRNA-SPECIFIC ADENOSINE DEAMINASE"/>
    <property type="match status" value="1"/>
</dbReference>
<organism evidence="10 11">
    <name type="scientific">Uruburuella testudinis</name>
    <dbReference type="NCBI Taxonomy" id="1282863"/>
    <lineage>
        <taxon>Bacteria</taxon>
        <taxon>Pseudomonadati</taxon>
        <taxon>Pseudomonadota</taxon>
        <taxon>Betaproteobacteria</taxon>
        <taxon>Neisseriales</taxon>
        <taxon>Neisseriaceae</taxon>
        <taxon>Uruburuella</taxon>
    </lineage>
</organism>
<keyword evidence="3 8" id="KW-0819">tRNA processing</keyword>
<dbReference type="RefSeq" id="WP_244783782.1">
    <property type="nucleotide sequence ID" value="NZ_CP091508.1"/>
</dbReference>
<dbReference type="NCBIfam" id="NF008113">
    <property type="entry name" value="PRK10860.1"/>
    <property type="match status" value="1"/>
</dbReference>
<reference evidence="10 11" key="1">
    <citation type="journal article" date="2022" name="Res Sq">
        <title>Evolution of multicellular longitudinally dividing oral cavity symbionts (Neisseriaceae).</title>
        <authorList>
            <person name="Nyongesa S."/>
            <person name="Weber P."/>
            <person name="Bernet E."/>
            <person name="Pullido F."/>
            <person name="Nieckarz M."/>
            <person name="Delaby M."/>
            <person name="Nieves C."/>
            <person name="Viehboeck T."/>
            <person name="Krause N."/>
            <person name="Rivera-Millot A."/>
            <person name="Nakamura A."/>
            <person name="Vischer N."/>
            <person name="VanNieuwenhze M."/>
            <person name="Brun Y."/>
            <person name="Cava F."/>
            <person name="Bulgheresi S."/>
            <person name="Veyrier F."/>
        </authorList>
    </citation>
    <scope>NUCLEOTIDE SEQUENCE [LARGE SCALE GENOMIC DNA]</scope>
    <source>
        <strain evidence="10 11">CCUG 63373m</strain>
    </source>
</reference>
<dbReference type="InterPro" id="IPR016193">
    <property type="entry name" value="Cytidine_deaminase-like"/>
</dbReference>
<dbReference type="HAMAP" id="MF_00972">
    <property type="entry name" value="tRNA_aden_deaminase"/>
    <property type="match status" value="1"/>
</dbReference>
<feature type="domain" description="CMP/dCMP-type deaminase" evidence="9">
    <location>
        <begin position="91"/>
        <end position="202"/>
    </location>
</feature>
<feature type="binding site" evidence="8">
    <location>
        <position position="142"/>
    </location>
    <ligand>
        <name>Zn(2+)</name>
        <dbReference type="ChEBI" id="CHEBI:29105"/>
        <note>catalytic</note>
    </ligand>
</feature>
<keyword evidence="5 8" id="KW-0378">Hydrolase</keyword>
<dbReference type="Gene3D" id="3.40.140.10">
    <property type="entry name" value="Cytidine Deaminase, domain 2"/>
    <property type="match status" value="1"/>
</dbReference>
<dbReference type="PROSITE" id="PS00903">
    <property type="entry name" value="CYT_DCMP_DEAMINASES_1"/>
    <property type="match status" value="1"/>
</dbReference>
<dbReference type="Pfam" id="PF14437">
    <property type="entry name" value="MafB19-deam"/>
    <property type="match status" value="1"/>
</dbReference>
<dbReference type="InterPro" id="IPR002125">
    <property type="entry name" value="CMP_dCMP_dom"/>
</dbReference>
<comment type="cofactor">
    <cofactor evidence="8">
        <name>Zn(2+)</name>
        <dbReference type="ChEBI" id="CHEBI:29105"/>
    </cofactor>
    <text evidence="8">Binds 1 zinc ion per subunit.</text>
</comment>
<evidence type="ECO:0000313" key="11">
    <source>
        <dbReference type="Proteomes" id="UP000829817"/>
    </source>
</evidence>
<evidence type="ECO:0000313" key="10">
    <source>
        <dbReference type="EMBL" id="UOO80711.1"/>
    </source>
</evidence>
<keyword evidence="4 8" id="KW-0479">Metal-binding</keyword>
<comment type="catalytic activity">
    <reaction evidence="7 8">
        <text>adenosine(34) in tRNA + H2O + H(+) = inosine(34) in tRNA + NH4(+)</text>
        <dbReference type="Rhea" id="RHEA:43168"/>
        <dbReference type="Rhea" id="RHEA-COMP:10373"/>
        <dbReference type="Rhea" id="RHEA-COMP:10374"/>
        <dbReference type="ChEBI" id="CHEBI:15377"/>
        <dbReference type="ChEBI" id="CHEBI:15378"/>
        <dbReference type="ChEBI" id="CHEBI:28938"/>
        <dbReference type="ChEBI" id="CHEBI:74411"/>
        <dbReference type="ChEBI" id="CHEBI:82852"/>
        <dbReference type="EC" id="3.5.4.33"/>
    </reaction>
</comment>
<evidence type="ECO:0000256" key="2">
    <source>
        <dbReference type="ARBA" id="ARBA00011738"/>
    </source>
</evidence>
<dbReference type="SUPFAM" id="SSF53927">
    <property type="entry name" value="Cytidine deaminase-like"/>
    <property type="match status" value="1"/>
</dbReference>
<dbReference type="InterPro" id="IPR028883">
    <property type="entry name" value="tRNA_aden_deaminase"/>
</dbReference>
<dbReference type="Pfam" id="PF04994">
    <property type="entry name" value="TfoX_C"/>
    <property type="match status" value="1"/>
</dbReference>
<dbReference type="CDD" id="cd01285">
    <property type="entry name" value="nucleoside_deaminase"/>
    <property type="match status" value="1"/>
</dbReference>
<evidence type="ECO:0000256" key="4">
    <source>
        <dbReference type="ARBA" id="ARBA00022723"/>
    </source>
</evidence>
<dbReference type="Gene3D" id="1.10.150.20">
    <property type="entry name" value="5' to 3' exonuclease, C-terminal subdomain"/>
    <property type="match status" value="1"/>
</dbReference>
<dbReference type="InterPro" id="IPR007077">
    <property type="entry name" value="TfoX_C"/>
</dbReference>
<feature type="binding site" evidence="8">
    <location>
        <position position="175"/>
    </location>
    <ligand>
        <name>Zn(2+)</name>
        <dbReference type="ChEBI" id="CHEBI:29105"/>
        <note>catalytic</note>
    </ligand>
</feature>
<evidence type="ECO:0000256" key="8">
    <source>
        <dbReference type="HAMAP-Rule" id="MF_00972"/>
    </source>
</evidence>
<comment type="function">
    <text evidence="8">Catalyzes the deamination of adenosine to inosine at the wobble position 34 of tRNA(Arg2).</text>
</comment>
<dbReference type="EMBL" id="CP091508">
    <property type="protein sequence ID" value="UOO80711.1"/>
    <property type="molecule type" value="Genomic_DNA"/>
</dbReference>
<dbReference type="InterPro" id="IPR058535">
    <property type="entry name" value="MafB19-deam"/>
</dbReference>
<evidence type="ECO:0000256" key="5">
    <source>
        <dbReference type="ARBA" id="ARBA00022801"/>
    </source>
</evidence>
<dbReference type="EC" id="3.5.4.33" evidence="8"/>
<evidence type="ECO:0000259" key="9">
    <source>
        <dbReference type="PROSITE" id="PS51747"/>
    </source>
</evidence>
<comment type="subunit">
    <text evidence="2 8">Homodimer.</text>
</comment>
<dbReference type="Proteomes" id="UP000829817">
    <property type="component" value="Chromosome"/>
</dbReference>
<dbReference type="PANTHER" id="PTHR11079">
    <property type="entry name" value="CYTOSINE DEAMINASE FAMILY MEMBER"/>
    <property type="match status" value="1"/>
</dbReference>
<dbReference type="GO" id="GO:0052717">
    <property type="term" value="F:tRNA-specific adenosine-34 deaminase activity"/>
    <property type="evidence" value="ECO:0007669"/>
    <property type="project" value="UniProtKB-EC"/>
</dbReference>
<evidence type="ECO:0000256" key="7">
    <source>
        <dbReference type="ARBA" id="ARBA00048045"/>
    </source>
</evidence>
<accession>A0ABY4DPB3</accession>
<keyword evidence="11" id="KW-1185">Reference proteome</keyword>
<dbReference type="InterPro" id="IPR016192">
    <property type="entry name" value="APOBEC/CMP_deaminase_Zn-bd"/>
</dbReference>
<evidence type="ECO:0000256" key="1">
    <source>
        <dbReference type="ARBA" id="ARBA00010669"/>
    </source>
</evidence>